<evidence type="ECO:0000313" key="2">
    <source>
        <dbReference type="Proteomes" id="UP000240418"/>
    </source>
</evidence>
<protein>
    <submittedName>
        <fullName evidence="1">Uncharacterized protein</fullName>
    </submittedName>
</protein>
<comment type="caution">
    <text evidence="1">The sequence shown here is derived from an EMBL/GenBank/DDBJ whole genome shotgun (WGS) entry which is preliminary data.</text>
</comment>
<accession>A0A2P8F2X1</accession>
<proteinExistence type="predicted"/>
<organism evidence="1 2">
    <name type="scientific">Shimia abyssi</name>
    <dbReference type="NCBI Taxonomy" id="1662395"/>
    <lineage>
        <taxon>Bacteria</taxon>
        <taxon>Pseudomonadati</taxon>
        <taxon>Pseudomonadota</taxon>
        <taxon>Alphaproteobacteria</taxon>
        <taxon>Rhodobacterales</taxon>
        <taxon>Roseobacteraceae</taxon>
    </lineage>
</organism>
<dbReference type="Proteomes" id="UP000240418">
    <property type="component" value="Unassembled WGS sequence"/>
</dbReference>
<sequence>MRQTIETDPYKHEDWDTRLSQKFFVSHLHAKDWLSLTGEPAPNVPPTAQEYSAAELPWFEWYGADQPPLPGGKALAGLRSVGTLHKDKTGAELPHSQDVEMVKPIFLD</sequence>
<gene>
    <name evidence="1" type="ORF">CLV88_12326</name>
</gene>
<dbReference type="AlphaFoldDB" id="A0A2P8F2X1"/>
<evidence type="ECO:0000313" key="1">
    <source>
        <dbReference type="EMBL" id="PSL16059.1"/>
    </source>
</evidence>
<keyword evidence="2" id="KW-1185">Reference proteome</keyword>
<name>A0A2P8F2X1_9RHOB</name>
<dbReference type="EMBL" id="PYGJ01000023">
    <property type="protein sequence ID" value="PSL16059.1"/>
    <property type="molecule type" value="Genomic_DNA"/>
</dbReference>
<reference evidence="1 2" key="1">
    <citation type="submission" date="2018-03" db="EMBL/GenBank/DDBJ databases">
        <title>Genomic Encyclopedia of Archaeal and Bacterial Type Strains, Phase II (KMG-II): from individual species to whole genera.</title>
        <authorList>
            <person name="Goeker M."/>
        </authorList>
    </citation>
    <scope>NUCLEOTIDE SEQUENCE [LARGE SCALE GENOMIC DNA]</scope>
    <source>
        <strain evidence="1 2">DSM 100673</strain>
    </source>
</reference>